<evidence type="ECO:0000313" key="2">
    <source>
        <dbReference type="EMBL" id="GLL10600.1"/>
    </source>
</evidence>
<dbReference type="PIRSF" id="PIRSF000429">
    <property type="entry name" value="Ac-CoA_Ac_transf"/>
    <property type="match status" value="1"/>
</dbReference>
<dbReference type="AlphaFoldDB" id="A0A9W6NUS2"/>
<protein>
    <submittedName>
        <fullName evidence="2">Lipid-transfer protein</fullName>
    </submittedName>
</protein>
<reference evidence="2" key="1">
    <citation type="journal article" date="2014" name="Int. J. Syst. Evol. Microbiol.">
        <title>Complete genome sequence of Corynebacterium casei LMG S-19264T (=DSM 44701T), isolated from a smear-ripened cheese.</title>
        <authorList>
            <consortium name="US DOE Joint Genome Institute (JGI-PGF)"/>
            <person name="Walter F."/>
            <person name="Albersmeier A."/>
            <person name="Kalinowski J."/>
            <person name="Ruckert C."/>
        </authorList>
    </citation>
    <scope>NUCLEOTIDE SEQUENCE</scope>
    <source>
        <strain evidence="2">VKM Ac-1069</strain>
    </source>
</reference>
<sequence length="389" mass="41642">MTGRTAGSGVAVVGLGETEYYRHGGSPHPEFRLVLDAVRAAAEDAGIDPREIDGYCSFSDDRNAPTRIATALGARDLALSTMQWGGGGGGGAAAVANAAAALAAGYARYVCVFRGLAQGQFGRFGTASTSPHAEWPSSYEAPYGVLSAAQLFAMRVRRFMHDHGVTQEPLRAIALASYHHAQQNPRAVMYGRPLTPELYDRSRWIVEPFHLFDCCQENDGAAAVILTTTNRARHLRQRPAILMAAAQGADPRQSAAAHNAPDYASANTRNVARRLYAMAGLGPRDIDVVQSYENFTGGVMMSLVEHGFCEPEECVEYMTLDNFSVGTGKCPLNTSGGNLAECYMHGLGLVVEAVRQIRGNSPNQVPDAETSMVCSGPMAELVSSLILRR</sequence>
<dbReference type="Pfam" id="PF22691">
    <property type="entry name" value="Thiolase_C_1"/>
    <property type="match status" value="1"/>
</dbReference>
<accession>A0A9W6NUS2</accession>
<evidence type="ECO:0000259" key="1">
    <source>
        <dbReference type="Pfam" id="PF22691"/>
    </source>
</evidence>
<name>A0A9W6NUS2_9PSEU</name>
<dbReference type="PANTHER" id="PTHR42870">
    <property type="entry name" value="ACETYL-COA C-ACETYLTRANSFERASE"/>
    <property type="match status" value="1"/>
</dbReference>
<feature type="domain" description="Thiolase C-terminal" evidence="1">
    <location>
        <begin position="254"/>
        <end position="379"/>
    </location>
</feature>
<dbReference type="SUPFAM" id="SSF53901">
    <property type="entry name" value="Thiolase-like"/>
    <property type="match status" value="2"/>
</dbReference>
<keyword evidence="3" id="KW-1185">Reference proteome</keyword>
<dbReference type="InterPro" id="IPR002155">
    <property type="entry name" value="Thiolase"/>
</dbReference>
<dbReference type="GO" id="GO:0016747">
    <property type="term" value="F:acyltransferase activity, transferring groups other than amino-acyl groups"/>
    <property type="evidence" value="ECO:0007669"/>
    <property type="project" value="InterPro"/>
</dbReference>
<gene>
    <name evidence="2" type="ORF">GCM10017577_17400</name>
</gene>
<reference evidence="2" key="2">
    <citation type="submission" date="2023-01" db="EMBL/GenBank/DDBJ databases">
        <authorList>
            <person name="Sun Q."/>
            <person name="Evtushenko L."/>
        </authorList>
    </citation>
    <scope>NUCLEOTIDE SEQUENCE</scope>
    <source>
        <strain evidence="2">VKM Ac-1069</strain>
    </source>
</reference>
<organism evidence="2 3">
    <name type="scientific">Pseudonocardia halophobica</name>
    <dbReference type="NCBI Taxonomy" id="29401"/>
    <lineage>
        <taxon>Bacteria</taxon>
        <taxon>Bacillati</taxon>
        <taxon>Actinomycetota</taxon>
        <taxon>Actinomycetes</taxon>
        <taxon>Pseudonocardiales</taxon>
        <taxon>Pseudonocardiaceae</taxon>
        <taxon>Pseudonocardia</taxon>
    </lineage>
</organism>
<dbReference type="PANTHER" id="PTHR42870:SF1">
    <property type="entry name" value="NON-SPECIFIC LIPID-TRANSFER PROTEIN-LIKE 2"/>
    <property type="match status" value="1"/>
</dbReference>
<dbReference type="InterPro" id="IPR016039">
    <property type="entry name" value="Thiolase-like"/>
</dbReference>
<dbReference type="RefSeq" id="WP_037041053.1">
    <property type="nucleotide sequence ID" value="NZ_BAAAUZ010000002.1"/>
</dbReference>
<dbReference type="Gene3D" id="3.40.47.10">
    <property type="match status" value="1"/>
</dbReference>
<evidence type="ECO:0000313" key="3">
    <source>
        <dbReference type="Proteomes" id="UP001143463"/>
    </source>
</evidence>
<dbReference type="EMBL" id="BSFQ01000005">
    <property type="protein sequence ID" value="GLL10600.1"/>
    <property type="molecule type" value="Genomic_DNA"/>
</dbReference>
<dbReference type="CDD" id="cd00829">
    <property type="entry name" value="SCP-x_thiolase"/>
    <property type="match status" value="1"/>
</dbReference>
<proteinExistence type="predicted"/>
<dbReference type="InterPro" id="IPR055140">
    <property type="entry name" value="Thiolase_C_2"/>
</dbReference>
<comment type="caution">
    <text evidence="2">The sequence shown here is derived from an EMBL/GenBank/DDBJ whole genome shotgun (WGS) entry which is preliminary data.</text>
</comment>
<dbReference type="Proteomes" id="UP001143463">
    <property type="component" value="Unassembled WGS sequence"/>
</dbReference>